<dbReference type="AlphaFoldDB" id="A0AAD3DDN9"/>
<comment type="function">
    <text evidence="5">Component of ribonuclease P, a protein complex that generates mature tRNA molecules by cleaving their 5'-ends.</text>
</comment>
<protein>
    <recommendedName>
        <fullName evidence="5">Ribonuclease P/MRP protein subunit POP5</fullName>
    </recommendedName>
</protein>
<comment type="caution">
    <text evidence="6">The sequence shown here is derived from an EMBL/GenBank/DDBJ whole genome shotgun (WGS) entry which is preliminary data.</text>
</comment>
<dbReference type="PIRSF" id="PIRSF023803">
    <property type="entry name" value="Ribonuclease_P_prd"/>
    <property type="match status" value="1"/>
</dbReference>
<dbReference type="GO" id="GO:0001682">
    <property type="term" value="P:tRNA 5'-leader removal"/>
    <property type="evidence" value="ECO:0007669"/>
    <property type="project" value="InterPro"/>
</dbReference>
<evidence type="ECO:0000313" key="7">
    <source>
        <dbReference type="Proteomes" id="UP001054857"/>
    </source>
</evidence>
<dbReference type="InterPro" id="IPR002759">
    <property type="entry name" value="Pop5/Rpp14/Rnp2-like"/>
</dbReference>
<dbReference type="SUPFAM" id="SSF160350">
    <property type="entry name" value="Rnp2-like"/>
    <property type="match status" value="1"/>
</dbReference>
<evidence type="ECO:0000256" key="3">
    <source>
        <dbReference type="ARBA" id="ARBA00022694"/>
    </source>
</evidence>
<organism evidence="6 7">
    <name type="scientific">Astrephomene gubernaculifera</name>
    <dbReference type="NCBI Taxonomy" id="47775"/>
    <lineage>
        <taxon>Eukaryota</taxon>
        <taxon>Viridiplantae</taxon>
        <taxon>Chlorophyta</taxon>
        <taxon>core chlorophytes</taxon>
        <taxon>Chlorophyceae</taxon>
        <taxon>CS clade</taxon>
        <taxon>Chlamydomonadales</taxon>
        <taxon>Astrephomenaceae</taxon>
        <taxon>Astrephomene</taxon>
    </lineage>
</organism>
<dbReference type="GO" id="GO:0033204">
    <property type="term" value="F:ribonuclease P RNA binding"/>
    <property type="evidence" value="ECO:0007669"/>
    <property type="project" value="InterPro"/>
</dbReference>
<gene>
    <name evidence="6" type="ORF">Agub_g417</name>
</gene>
<dbReference type="InterPro" id="IPR038085">
    <property type="entry name" value="Rnp2-like_sf"/>
</dbReference>
<evidence type="ECO:0000256" key="5">
    <source>
        <dbReference type="PIRNR" id="PIRNR023803"/>
    </source>
</evidence>
<dbReference type="InterPro" id="IPR016819">
    <property type="entry name" value="RNase_P/MRP_POP5"/>
</dbReference>
<dbReference type="Pfam" id="PF01900">
    <property type="entry name" value="RNase_P_Rpp14"/>
    <property type="match status" value="1"/>
</dbReference>
<sequence>MVRLKNRYLLLEISWKDGKLDESYNDNVLLQALRDSVALNFGDFGLGSNLSSLQVKYYSPYTDVGIVRCATAEHERVVAALALMTDVRQRPAAVRVLRVAGTLATCKEAAVARSAEKLLRTRLGRQHQANAEQLHQQVSALEL</sequence>
<dbReference type="GO" id="GO:0005730">
    <property type="term" value="C:nucleolus"/>
    <property type="evidence" value="ECO:0007669"/>
    <property type="project" value="TreeGrafter"/>
</dbReference>
<comment type="similarity">
    <text evidence="2 5">Belongs to the eukaryotic/archaeal RNase P protein component 2 family.</text>
</comment>
<dbReference type="EMBL" id="BMAR01000001">
    <property type="protein sequence ID" value="GFR39911.1"/>
    <property type="molecule type" value="Genomic_DNA"/>
</dbReference>
<keyword evidence="4" id="KW-0539">Nucleus</keyword>
<dbReference type="Gene3D" id="3.30.70.3250">
    <property type="entry name" value="Ribonuclease P, Pop5 subunit"/>
    <property type="match status" value="1"/>
</dbReference>
<keyword evidence="3 5" id="KW-0819">tRNA processing</keyword>
<dbReference type="PANTHER" id="PTHR15441:SF2">
    <property type="entry name" value="RIBONUCLEASE P_MRP PROTEIN SUBUNIT POP5"/>
    <property type="match status" value="1"/>
</dbReference>
<keyword evidence="7" id="KW-1185">Reference proteome</keyword>
<accession>A0AAD3DDN9</accession>
<evidence type="ECO:0000256" key="2">
    <source>
        <dbReference type="ARBA" id="ARBA00010800"/>
    </source>
</evidence>
<evidence type="ECO:0000256" key="1">
    <source>
        <dbReference type="ARBA" id="ARBA00004123"/>
    </source>
</evidence>
<dbReference type="GO" id="GO:0000172">
    <property type="term" value="C:ribonuclease MRP complex"/>
    <property type="evidence" value="ECO:0007669"/>
    <property type="project" value="TreeGrafter"/>
</dbReference>
<name>A0AAD3DDN9_9CHLO</name>
<dbReference type="Proteomes" id="UP001054857">
    <property type="component" value="Unassembled WGS sequence"/>
</dbReference>
<evidence type="ECO:0000313" key="6">
    <source>
        <dbReference type="EMBL" id="GFR39911.1"/>
    </source>
</evidence>
<evidence type="ECO:0000256" key="4">
    <source>
        <dbReference type="ARBA" id="ARBA00023242"/>
    </source>
</evidence>
<dbReference type="PANTHER" id="PTHR15441">
    <property type="entry name" value="RIBONUCLEASE P PROTEIN SUBUNIT P14"/>
    <property type="match status" value="1"/>
</dbReference>
<comment type="subcellular location">
    <subcellularLocation>
        <location evidence="1">Nucleus</location>
    </subcellularLocation>
</comment>
<proteinExistence type="inferred from homology"/>
<reference evidence="6 7" key="1">
    <citation type="journal article" date="2021" name="Sci. Rep.">
        <title>Genome sequencing of the multicellular alga Astrephomene provides insights into convergent evolution of germ-soma differentiation.</title>
        <authorList>
            <person name="Yamashita S."/>
            <person name="Yamamoto K."/>
            <person name="Matsuzaki R."/>
            <person name="Suzuki S."/>
            <person name="Yamaguchi H."/>
            <person name="Hirooka S."/>
            <person name="Minakuchi Y."/>
            <person name="Miyagishima S."/>
            <person name="Kawachi M."/>
            <person name="Toyoda A."/>
            <person name="Nozaki H."/>
        </authorList>
    </citation>
    <scope>NUCLEOTIDE SEQUENCE [LARGE SCALE GENOMIC DNA]</scope>
    <source>
        <strain evidence="6 7">NIES-4017</strain>
    </source>
</reference>
<dbReference type="GO" id="GO:0030681">
    <property type="term" value="C:multimeric ribonuclease P complex"/>
    <property type="evidence" value="ECO:0007669"/>
    <property type="project" value="TreeGrafter"/>
</dbReference>